<dbReference type="FunCoup" id="A0A667XBZ2">
    <property type="interactions" value="938"/>
</dbReference>
<dbReference type="Ensembl" id="ENSMMDT00005006616.1">
    <property type="protein sequence ID" value="ENSMMDP00005006446.1"/>
    <property type="gene ID" value="ENSMMDG00005003541.1"/>
</dbReference>
<feature type="domain" description="Immunoglobulin" evidence="2">
    <location>
        <begin position="143"/>
        <end position="222"/>
    </location>
</feature>
<evidence type="ECO:0000256" key="1">
    <source>
        <dbReference type="SAM" id="Phobius"/>
    </source>
</evidence>
<organism evidence="3 4">
    <name type="scientific">Myripristis murdjan</name>
    <name type="common">pinecone soldierfish</name>
    <dbReference type="NCBI Taxonomy" id="586833"/>
    <lineage>
        <taxon>Eukaryota</taxon>
        <taxon>Metazoa</taxon>
        <taxon>Chordata</taxon>
        <taxon>Craniata</taxon>
        <taxon>Vertebrata</taxon>
        <taxon>Euteleostomi</taxon>
        <taxon>Actinopterygii</taxon>
        <taxon>Neopterygii</taxon>
        <taxon>Teleostei</taxon>
        <taxon>Neoteleostei</taxon>
        <taxon>Acanthomorphata</taxon>
        <taxon>Holocentriformes</taxon>
        <taxon>Holocentridae</taxon>
        <taxon>Myripristis</taxon>
    </lineage>
</organism>
<dbReference type="InterPro" id="IPR036179">
    <property type="entry name" value="Ig-like_dom_sf"/>
</dbReference>
<keyword evidence="1" id="KW-0472">Membrane</keyword>
<dbReference type="PANTHER" id="PTHR21063">
    <property type="entry name" value="LFA-3"/>
    <property type="match status" value="1"/>
</dbReference>
<proteinExistence type="predicted"/>
<dbReference type="Proteomes" id="UP000472263">
    <property type="component" value="Chromosome 1"/>
</dbReference>
<dbReference type="Gene3D" id="2.60.40.10">
    <property type="entry name" value="Immunoglobulins"/>
    <property type="match status" value="2"/>
</dbReference>
<keyword evidence="1" id="KW-1133">Transmembrane helix</keyword>
<reference evidence="3" key="3">
    <citation type="submission" date="2025-09" db="UniProtKB">
        <authorList>
            <consortium name="Ensembl"/>
        </authorList>
    </citation>
    <scope>IDENTIFICATION</scope>
</reference>
<keyword evidence="1" id="KW-0812">Transmembrane</keyword>
<keyword evidence="4" id="KW-1185">Reference proteome</keyword>
<evidence type="ECO:0000313" key="4">
    <source>
        <dbReference type="Proteomes" id="UP000472263"/>
    </source>
</evidence>
<evidence type="ECO:0000259" key="2">
    <source>
        <dbReference type="SMART" id="SM00409"/>
    </source>
</evidence>
<feature type="transmembrane region" description="Helical" evidence="1">
    <location>
        <begin position="246"/>
        <end position="270"/>
    </location>
</feature>
<protein>
    <recommendedName>
        <fullName evidence="2">Immunoglobulin domain-containing protein</fullName>
    </recommendedName>
</protein>
<sequence length="280" mass="30603">NIFLFNFIFPYFYSVAEVIQRRVGQNVTLQTGVTGLQADDDITCSVLSDDSNKKLKLDYIDRFKGRLHLQEDSGSLTITNLNMNDTAFYQVQIINGKSSTHTFSLIVKWPFGYFIMCVLYLMHLTQTLFCVFAVTAVLAHGEAEVIRRRVGQSVTLQTGVTGLQADDDITCSILSDDSDKLRLHQDSGSLTIMNLNMNDTAVYQIQIINGNSSTHTFNITVGDTTPPLKVTTPPLKSTTPPHNTGLTVGLAVGIPVALLVAAVIVGLYCAGKCGGIGRKY</sequence>
<feature type="domain" description="Immunoglobulin" evidence="2">
    <location>
        <begin position="16"/>
        <end position="108"/>
    </location>
</feature>
<reference evidence="3" key="1">
    <citation type="submission" date="2019-06" db="EMBL/GenBank/DDBJ databases">
        <authorList>
            <consortium name="Wellcome Sanger Institute Data Sharing"/>
        </authorList>
    </citation>
    <scope>NUCLEOTIDE SEQUENCE [LARGE SCALE GENOMIC DNA]</scope>
</reference>
<dbReference type="InParanoid" id="A0A667XBZ2"/>
<name>A0A667XBZ2_9TELE</name>
<dbReference type="PANTHER" id="PTHR21063:SF4">
    <property type="entry name" value="CD48 ANTIGEN-RELATED"/>
    <property type="match status" value="1"/>
</dbReference>
<dbReference type="InterPro" id="IPR013783">
    <property type="entry name" value="Ig-like_fold"/>
</dbReference>
<reference evidence="3" key="2">
    <citation type="submission" date="2025-08" db="UniProtKB">
        <authorList>
            <consortium name="Ensembl"/>
        </authorList>
    </citation>
    <scope>IDENTIFICATION</scope>
</reference>
<evidence type="ECO:0000313" key="3">
    <source>
        <dbReference type="Ensembl" id="ENSMMDP00005006446.1"/>
    </source>
</evidence>
<dbReference type="SMART" id="SM00409">
    <property type="entry name" value="IG"/>
    <property type="match status" value="2"/>
</dbReference>
<dbReference type="AlphaFoldDB" id="A0A667XBZ2"/>
<accession>A0A667XBZ2</accession>
<dbReference type="InterPro" id="IPR003599">
    <property type="entry name" value="Ig_sub"/>
</dbReference>
<dbReference type="SUPFAM" id="SSF48726">
    <property type="entry name" value="Immunoglobulin"/>
    <property type="match status" value="2"/>
</dbReference>
<feature type="transmembrane region" description="Helical" evidence="1">
    <location>
        <begin position="111"/>
        <end position="139"/>
    </location>
</feature>